<feature type="domain" description="Ricin B lectin" evidence="2">
    <location>
        <begin position="155"/>
        <end position="280"/>
    </location>
</feature>
<sequence length="280" mass="29253">MRQPLQRDPRLTAAQARPRLPHEAAAAQVERRARTRPAGRFGGAWYGADRQRTAVGVVNTEDADAVRAAGAEPVPARHTVEQLDGTKARLDRAAKTAGRDVHAWYVDVAANTVVVPAASRAAAERLSVAVRPHPGVVVARKGRSGAYGLPLTTAGGAGRIIGWQDMCIDLPNANGVDGQRPQVRDCNGTAAQNRAFPGDGAIRAFGLCMDVARGSTENGAAVRLARCSGNPARHFVLSGAGDRVDPQADTCVDVTGPGGAGTPPQLRECTGGANQKWRLG</sequence>
<organism evidence="3 4">
    <name type="scientific">Actinomadura keratinilytica</name>
    <dbReference type="NCBI Taxonomy" id="547461"/>
    <lineage>
        <taxon>Bacteria</taxon>
        <taxon>Bacillati</taxon>
        <taxon>Actinomycetota</taxon>
        <taxon>Actinomycetes</taxon>
        <taxon>Streptosporangiales</taxon>
        <taxon>Thermomonosporaceae</taxon>
        <taxon>Actinomadura</taxon>
    </lineage>
</organism>
<comment type="caution">
    <text evidence="3">The sequence shown here is derived from an EMBL/GenBank/DDBJ whole genome shotgun (WGS) entry which is preliminary data.</text>
</comment>
<protein>
    <recommendedName>
        <fullName evidence="2">Ricin B lectin domain-containing protein</fullName>
    </recommendedName>
</protein>
<feature type="compositionally biased region" description="Basic and acidic residues" evidence="1">
    <location>
        <begin position="1"/>
        <end position="10"/>
    </location>
</feature>
<evidence type="ECO:0000256" key="1">
    <source>
        <dbReference type="SAM" id="MobiDB-lite"/>
    </source>
</evidence>
<evidence type="ECO:0000313" key="4">
    <source>
        <dbReference type="Proteomes" id="UP001500266"/>
    </source>
</evidence>
<dbReference type="SUPFAM" id="SSF50370">
    <property type="entry name" value="Ricin B-like lectins"/>
    <property type="match status" value="1"/>
</dbReference>
<name>A0ABP7YPQ9_9ACTN</name>
<dbReference type="InterPro" id="IPR000772">
    <property type="entry name" value="Ricin_B_lectin"/>
</dbReference>
<evidence type="ECO:0000259" key="2">
    <source>
        <dbReference type="SMART" id="SM00458"/>
    </source>
</evidence>
<dbReference type="InterPro" id="IPR035992">
    <property type="entry name" value="Ricin_B-like_lectins"/>
</dbReference>
<proteinExistence type="predicted"/>
<dbReference type="EMBL" id="BAABDO010000029">
    <property type="protein sequence ID" value="GAA4139441.1"/>
    <property type="molecule type" value="Genomic_DNA"/>
</dbReference>
<reference evidence="4" key="1">
    <citation type="journal article" date="2019" name="Int. J. Syst. Evol. Microbiol.">
        <title>The Global Catalogue of Microorganisms (GCM) 10K type strain sequencing project: providing services to taxonomists for standard genome sequencing and annotation.</title>
        <authorList>
            <consortium name="The Broad Institute Genomics Platform"/>
            <consortium name="The Broad Institute Genome Sequencing Center for Infectious Disease"/>
            <person name="Wu L."/>
            <person name="Ma J."/>
        </authorList>
    </citation>
    <scope>NUCLEOTIDE SEQUENCE [LARGE SCALE GENOMIC DNA]</scope>
    <source>
        <strain evidence="4">JCM 17316</strain>
    </source>
</reference>
<dbReference type="InterPro" id="IPR004236">
    <property type="entry name" value="Pept_S1_alpha_lytic"/>
</dbReference>
<dbReference type="Pfam" id="PF02983">
    <property type="entry name" value="Pro_Al_protease"/>
    <property type="match status" value="1"/>
</dbReference>
<dbReference type="Gene3D" id="2.80.10.50">
    <property type="match status" value="1"/>
</dbReference>
<gene>
    <name evidence="3" type="ORF">GCM10022416_25720</name>
</gene>
<evidence type="ECO:0000313" key="3">
    <source>
        <dbReference type="EMBL" id="GAA4139441.1"/>
    </source>
</evidence>
<dbReference type="SMART" id="SM00458">
    <property type="entry name" value="RICIN"/>
    <property type="match status" value="1"/>
</dbReference>
<keyword evidence="4" id="KW-1185">Reference proteome</keyword>
<accession>A0ABP7YPQ9</accession>
<dbReference type="Pfam" id="PF00652">
    <property type="entry name" value="Ricin_B_lectin"/>
    <property type="match status" value="1"/>
</dbReference>
<feature type="region of interest" description="Disordered" evidence="1">
    <location>
        <begin position="1"/>
        <end position="41"/>
    </location>
</feature>
<dbReference type="PROSITE" id="PS50231">
    <property type="entry name" value="RICIN_B_LECTIN"/>
    <property type="match status" value="1"/>
</dbReference>
<dbReference type="Proteomes" id="UP001500266">
    <property type="component" value="Unassembled WGS sequence"/>
</dbReference>
<dbReference type="Gene3D" id="3.30.300.50">
    <property type="match status" value="2"/>
</dbReference>
<dbReference type="InterPro" id="IPR035070">
    <property type="entry name" value="Streptogrisin_prodomain"/>
</dbReference>
<feature type="region of interest" description="Disordered" evidence="1">
    <location>
        <begin position="257"/>
        <end position="280"/>
    </location>
</feature>